<dbReference type="RefSeq" id="WP_326564447.1">
    <property type="nucleotide sequence ID" value="NZ_CP109071.1"/>
</dbReference>
<dbReference type="EMBL" id="CP109071">
    <property type="protein sequence ID" value="WSA34315.1"/>
    <property type="molecule type" value="Genomic_DNA"/>
</dbReference>
<evidence type="ECO:0000313" key="3">
    <source>
        <dbReference type="EMBL" id="WSA34315.1"/>
    </source>
</evidence>
<keyword evidence="4" id="KW-1185">Reference proteome</keyword>
<name>A0ABZ1EJ85_9ACTN</name>
<evidence type="ECO:0000259" key="1">
    <source>
        <dbReference type="Pfam" id="PF10592"/>
    </source>
</evidence>
<organism evidence="3 4">
    <name type="scientific">Micromonospora peucetia</name>
    <dbReference type="NCBI Taxonomy" id="47871"/>
    <lineage>
        <taxon>Bacteria</taxon>
        <taxon>Bacillati</taxon>
        <taxon>Actinomycetota</taxon>
        <taxon>Actinomycetes</taxon>
        <taxon>Micromonosporales</taxon>
        <taxon>Micromonosporaceae</taxon>
        <taxon>Micromonospora</taxon>
    </lineage>
</organism>
<dbReference type="InterPro" id="IPR055101">
    <property type="entry name" value="AIPR_N"/>
</dbReference>
<dbReference type="Pfam" id="PF22879">
    <property type="entry name" value="AIPR_N"/>
    <property type="match status" value="1"/>
</dbReference>
<protein>
    <submittedName>
        <fullName evidence="3">AIPR family protein</fullName>
    </submittedName>
</protein>
<evidence type="ECO:0000259" key="2">
    <source>
        <dbReference type="Pfam" id="PF22879"/>
    </source>
</evidence>
<proteinExistence type="predicted"/>
<evidence type="ECO:0000313" key="4">
    <source>
        <dbReference type="Proteomes" id="UP001334804"/>
    </source>
</evidence>
<accession>A0ABZ1EJ85</accession>
<dbReference type="Proteomes" id="UP001334804">
    <property type="component" value="Chromosome"/>
</dbReference>
<feature type="domain" description="Abortive phage infection protein C-terminal" evidence="1">
    <location>
        <begin position="240"/>
        <end position="561"/>
    </location>
</feature>
<dbReference type="Pfam" id="PF10592">
    <property type="entry name" value="AIPR"/>
    <property type="match status" value="1"/>
</dbReference>
<feature type="domain" description="Abortive infection phage resistance protein N-terminal" evidence="2">
    <location>
        <begin position="29"/>
        <end position="180"/>
    </location>
</feature>
<reference evidence="3 4" key="1">
    <citation type="submission" date="2022-10" db="EMBL/GenBank/DDBJ databases">
        <title>The complete genomes of actinobacterial strains from the NBC collection.</title>
        <authorList>
            <person name="Joergensen T.S."/>
            <person name="Alvarez Arevalo M."/>
            <person name="Sterndorff E.B."/>
            <person name="Faurdal D."/>
            <person name="Vuksanovic O."/>
            <person name="Mourched A.-S."/>
            <person name="Charusanti P."/>
            <person name="Shaw S."/>
            <person name="Blin K."/>
            <person name="Weber T."/>
        </authorList>
    </citation>
    <scope>NUCLEOTIDE SEQUENCE [LARGE SCALE GENOMIC DNA]</scope>
    <source>
        <strain evidence="3 4">NBC 01809</strain>
    </source>
</reference>
<dbReference type="InterPro" id="IPR018891">
    <property type="entry name" value="AIPR_C"/>
</dbReference>
<gene>
    <name evidence="3" type="ORF">OIE14_09880</name>
</gene>
<sequence length="690" mass="77562">MDLADFYKDLMNTVDTRAEVENDYRSTAFLAEVSDRLAEAEEVEQLTVLHFVGTGERKRAVAVNGFDLTDQDGSVALAVSVFADSDEPLTLSTADARRAFQSLANYLDEAVRGVFQEGREESGPEYQLAEDLRMRGRNVTRYRMYLITNMEMSGRAKAFNSSERDGIRIDYHIWDLRRLLQVHESSQGREELEIDLSEWLPGGLEALRTSETASDVKTYLTAVPARVLADLYGRYGSRLLEGNVRSYLSTAGKVNKGIRSTVLSEPARFLAYNNGITATATDLEWTADGRAIKTIRDLQIVNGGQTTATLFYVRRDNKDIPHFEDVFVQTKLVVVQPEQAVEMVPRISRYANSQNKVSEADFFSNSPFHVRLEDLSRRILAPAQPGVNFQTKWFYERTRGQYANEQRKLSVADAKKFAALFPRGQVITKTDAAKYEVSWAKKPHLVSAGAQRNFLAFANQVAAQWETSEASFNEVYFRHLVAKALLYHRIRALAAKASWYQSGYLANIVTYTMSKLAVIVETHAPGKSFDFDLIWARQAVSPAVEETSLIVAKKVFDLLTDERRPIANVTEWAKREACWESVRKASVDVPEAFLATLESRERVAQRRADAVAVQKIDSGIMAQTTVLQMGAPTWELVRRFVVARRLATPTHLGILDIATGRKRGIPSEKQSAVLLGLLRTAEENGFELDH</sequence>